<dbReference type="InterPro" id="IPR018060">
    <property type="entry name" value="HTH_AraC"/>
</dbReference>
<dbReference type="SUPFAM" id="SSF46689">
    <property type="entry name" value="Homeodomain-like"/>
    <property type="match status" value="1"/>
</dbReference>
<evidence type="ECO:0000256" key="3">
    <source>
        <dbReference type="ARBA" id="ARBA00023163"/>
    </source>
</evidence>
<keyword evidence="2" id="KW-0238">DNA-binding</keyword>
<keyword evidence="1" id="KW-0805">Transcription regulation</keyword>
<proteinExistence type="predicted"/>
<reference evidence="5 6" key="1">
    <citation type="submission" date="2019-08" db="EMBL/GenBank/DDBJ databases">
        <title>Archangium and Cystobacter genomes.</title>
        <authorList>
            <person name="Chen I.-C.K."/>
            <person name="Wielgoss S."/>
        </authorList>
    </citation>
    <scope>NUCLEOTIDE SEQUENCE [LARGE SCALE GENOMIC DNA]</scope>
    <source>
        <strain evidence="5 6">Cbm 6</strain>
    </source>
</reference>
<dbReference type="PROSITE" id="PS01124">
    <property type="entry name" value="HTH_ARAC_FAMILY_2"/>
    <property type="match status" value="1"/>
</dbReference>
<dbReference type="PANTHER" id="PTHR46796">
    <property type="entry name" value="HTH-TYPE TRANSCRIPTIONAL ACTIVATOR RHAS-RELATED"/>
    <property type="match status" value="1"/>
</dbReference>
<sequence length="252" mass="27419">MIGPRWLAYQGTVGPTQEHSHHAFQIVRVTEGLLPLVDARGCRAEGQVAIIPPDTPHRIERGTTRALLIFVDPDDRVGRSLRQLAVGEASAAWVQAGTPLLRVPLPAEWVRADDWTRLVEDMLVQLVGEAIFPGPVHPAIKRLVALLPSRIEAGDVSQRALAQELGLSAGRLGHLFSTSVGIPLRPYILWLRLRRATEAIQGGATLTHAAHVAGFTDSSHLSNTFHRMFGLAPSEVARGIEWVGEQPLAPTK</sequence>
<evidence type="ECO:0000313" key="5">
    <source>
        <dbReference type="EMBL" id="WNG48737.1"/>
    </source>
</evidence>
<gene>
    <name evidence="5" type="ORF">F0U60_34935</name>
</gene>
<feature type="domain" description="HTH araC/xylS-type" evidence="4">
    <location>
        <begin position="141"/>
        <end position="239"/>
    </location>
</feature>
<organism evidence="5 6">
    <name type="scientific">Archangium minus</name>
    <dbReference type="NCBI Taxonomy" id="83450"/>
    <lineage>
        <taxon>Bacteria</taxon>
        <taxon>Pseudomonadati</taxon>
        <taxon>Myxococcota</taxon>
        <taxon>Myxococcia</taxon>
        <taxon>Myxococcales</taxon>
        <taxon>Cystobacterineae</taxon>
        <taxon>Archangiaceae</taxon>
        <taxon>Archangium</taxon>
    </lineage>
</organism>
<dbReference type="InterPro" id="IPR050204">
    <property type="entry name" value="AraC_XylS_family_regulators"/>
</dbReference>
<dbReference type="InterPro" id="IPR011051">
    <property type="entry name" value="RmlC_Cupin_sf"/>
</dbReference>
<dbReference type="Gene3D" id="1.10.10.60">
    <property type="entry name" value="Homeodomain-like"/>
    <property type="match status" value="1"/>
</dbReference>
<dbReference type="Proteomes" id="UP001611383">
    <property type="component" value="Chromosome"/>
</dbReference>
<dbReference type="Pfam" id="PF12833">
    <property type="entry name" value="HTH_18"/>
    <property type="match status" value="1"/>
</dbReference>
<keyword evidence="6" id="KW-1185">Reference proteome</keyword>
<dbReference type="SUPFAM" id="SSF51182">
    <property type="entry name" value="RmlC-like cupins"/>
    <property type="match status" value="1"/>
</dbReference>
<dbReference type="InterPro" id="IPR009057">
    <property type="entry name" value="Homeodomain-like_sf"/>
</dbReference>
<evidence type="ECO:0000256" key="2">
    <source>
        <dbReference type="ARBA" id="ARBA00023125"/>
    </source>
</evidence>
<evidence type="ECO:0000313" key="6">
    <source>
        <dbReference type="Proteomes" id="UP001611383"/>
    </source>
</evidence>
<evidence type="ECO:0000259" key="4">
    <source>
        <dbReference type="PROSITE" id="PS01124"/>
    </source>
</evidence>
<evidence type="ECO:0000256" key="1">
    <source>
        <dbReference type="ARBA" id="ARBA00023015"/>
    </source>
</evidence>
<protein>
    <submittedName>
        <fullName evidence="5">AraC family transcriptional regulator</fullName>
    </submittedName>
</protein>
<dbReference type="EMBL" id="CP043494">
    <property type="protein sequence ID" value="WNG48737.1"/>
    <property type="molecule type" value="Genomic_DNA"/>
</dbReference>
<keyword evidence="3" id="KW-0804">Transcription</keyword>
<dbReference type="RefSeq" id="WP_395806392.1">
    <property type="nucleotide sequence ID" value="NZ_CP043494.1"/>
</dbReference>
<name>A0ABY9X023_9BACT</name>
<dbReference type="SMART" id="SM00342">
    <property type="entry name" value="HTH_ARAC"/>
    <property type="match status" value="1"/>
</dbReference>
<accession>A0ABY9X023</accession>